<dbReference type="Proteomes" id="UP001066276">
    <property type="component" value="Chromosome 2_1"/>
</dbReference>
<sequence>MWSVALIGKKICAADGASPPPPSVLEVASGDLLHTETAALIGGDRLADGALSLALLPEPVSEDRPRGDLPMRGVPRGSVATARLMVLPPCPPALKYIRGMPPRRFTYTEERHADQRHCVVDGALLPSSCPEVLAFEAIPVEAGSG</sequence>
<organism evidence="1 2">
    <name type="scientific">Pleurodeles waltl</name>
    <name type="common">Iberian ribbed newt</name>
    <dbReference type="NCBI Taxonomy" id="8319"/>
    <lineage>
        <taxon>Eukaryota</taxon>
        <taxon>Metazoa</taxon>
        <taxon>Chordata</taxon>
        <taxon>Craniata</taxon>
        <taxon>Vertebrata</taxon>
        <taxon>Euteleostomi</taxon>
        <taxon>Amphibia</taxon>
        <taxon>Batrachia</taxon>
        <taxon>Caudata</taxon>
        <taxon>Salamandroidea</taxon>
        <taxon>Salamandridae</taxon>
        <taxon>Pleurodelinae</taxon>
        <taxon>Pleurodeles</taxon>
    </lineage>
</organism>
<name>A0AAV7VVC8_PLEWA</name>
<keyword evidence="2" id="KW-1185">Reference proteome</keyword>
<evidence type="ECO:0000313" key="1">
    <source>
        <dbReference type="EMBL" id="KAJ1204308.1"/>
    </source>
</evidence>
<reference evidence="1" key="1">
    <citation type="journal article" date="2022" name="bioRxiv">
        <title>Sequencing and chromosome-scale assembly of the giantPleurodeles waltlgenome.</title>
        <authorList>
            <person name="Brown T."/>
            <person name="Elewa A."/>
            <person name="Iarovenko S."/>
            <person name="Subramanian E."/>
            <person name="Araus A.J."/>
            <person name="Petzold A."/>
            <person name="Susuki M."/>
            <person name="Suzuki K.-i.T."/>
            <person name="Hayashi T."/>
            <person name="Toyoda A."/>
            <person name="Oliveira C."/>
            <person name="Osipova E."/>
            <person name="Leigh N.D."/>
            <person name="Simon A."/>
            <person name="Yun M.H."/>
        </authorList>
    </citation>
    <scope>NUCLEOTIDE SEQUENCE</scope>
    <source>
        <strain evidence="1">20211129_DDA</strain>
        <tissue evidence="1">Liver</tissue>
    </source>
</reference>
<dbReference type="AlphaFoldDB" id="A0AAV7VVC8"/>
<evidence type="ECO:0000313" key="2">
    <source>
        <dbReference type="Proteomes" id="UP001066276"/>
    </source>
</evidence>
<protein>
    <submittedName>
        <fullName evidence="1">Uncharacterized protein</fullName>
    </submittedName>
</protein>
<proteinExistence type="predicted"/>
<gene>
    <name evidence="1" type="ORF">NDU88_008087</name>
</gene>
<comment type="caution">
    <text evidence="1">The sequence shown here is derived from an EMBL/GenBank/DDBJ whole genome shotgun (WGS) entry which is preliminary data.</text>
</comment>
<accession>A0AAV7VVC8</accession>
<dbReference type="EMBL" id="JANPWB010000003">
    <property type="protein sequence ID" value="KAJ1204308.1"/>
    <property type="molecule type" value="Genomic_DNA"/>
</dbReference>